<evidence type="ECO:0000313" key="1">
    <source>
        <dbReference type="EMBL" id="PMD40663.1"/>
    </source>
</evidence>
<accession>A0A2J6RQ82</accession>
<organism evidence="1 2">
    <name type="scientific">Hyaloscypha variabilis (strain UAMH 11265 / GT02V1 / F)</name>
    <name type="common">Meliniomyces variabilis</name>
    <dbReference type="NCBI Taxonomy" id="1149755"/>
    <lineage>
        <taxon>Eukaryota</taxon>
        <taxon>Fungi</taxon>
        <taxon>Dikarya</taxon>
        <taxon>Ascomycota</taxon>
        <taxon>Pezizomycotina</taxon>
        <taxon>Leotiomycetes</taxon>
        <taxon>Helotiales</taxon>
        <taxon>Hyaloscyphaceae</taxon>
        <taxon>Hyaloscypha</taxon>
        <taxon>Hyaloscypha variabilis</taxon>
    </lineage>
</organism>
<evidence type="ECO:0008006" key="3">
    <source>
        <dbReference type="Google" id="ProtNLM"/>
    </source>
</evidence>
<dbReference type="InterPro" id="IPR012674">
    <property type="entry name" value="Calycin"/>
</dbReference>
<keyword evidence="2" id="KW-1185">Reference proteome</keyword>
<dbReference type="AlphaFoldDB" id="A0A2J6RQ82"/>
<dbReference type="EMBL" id="KZ613945">
    <property type="protein sequence ID" value="PMD40663.1"/>
    <property type="molecule type" value="Genomic_DNA"/>
</dbReference>
<dbReference type="Gene3D" id="2.40.128.20">
    <property type="match status" value="1"/>
</dbReference>
<dbReference type="PANTHER" id="PTHR38115">
    <property type="entry name" value="LIPOCALIN-LIKE DOMAIN-CONTAINING PROTEIN"/>
    <property type="match status" value="1"/>
</dbReference>
<proteinExistence type="predicted"/>
<name>A0A2J6RQ82_HYAVF</name>
<dbReference type="Proteomes" id="UP000235786">
    <property type="component" value="Unassembled WGS sequence"/>
</dbReference>
<protein>
    <recommendedName>
        <fullName evidence="3">LCCL domain-containing protein</fullName>
    </recommendedName>
</protein>
<dbReference type="PANTHER" id="PTHR38115:SF1">
    <property type="entry name" value="LIPOCALIN-LIKE DOMAIN-CONTAINING PROTEIN"/>
    <property type="match status" value="1"/>
</dbReference>
<reference evidence="1 2" key="1">
    <citation type="submission" date="2016-04" db="EMBL/GenBank/DDBJ databases">
        <title>A degradative enzymes factory behind the ericoid mycorrhizal symbiosis.</title>
        <authorList>
            <consortium name="DOE Joint Genome Institute"/>
            <person name="Martino E."/>
            <person name="Morin E."/>
            <person name="Grelet G."/>
            <person name="Kuo A."/>
            <person name="Kohler A."/>
            <person name="Daghino S."/>
            <person name="Barry K."/>
            <person name="Choi C."/>
            <person name="Cichocki N."/>
            <person name="Clum A."/>
            <person name="Copeland A."/>
            <person name="Hainaut M."/>
            <person name="Haridas S."/>
            <person name="Labutti K."/>
            <person name="Lindquist E."/>
            <person name="Lipzen A."/>
            <person name="Khouja H.-R."/>
            <person name="Murat C."/>
            <person name="Ohm R."/>
            <person name="Olson A."/>
            <person name="Spatafora J."/>
            <person name="Veneault-Fourrey C."/>
            <person name="Henrissat B."/>
            <person name="Grigoriev I."/>
            <person name="Martin F."/>
            <person name="Perotto S."/>
        </authorList>
    </citation>
    <scope>NUCLEOTIDE SEQUENCE [LARGE SCALE GENOMIC DNA]</scope>
    <source>
        <strain evidence="1 2">F</strain>
    </source>
</reference>
<dbReference type="OrthoDB" id="425354at2759"/>
<evidence type="ECO:0000313" key="2">
    <source>
        <dbReference type="Proteomes" id="UP000235786"/>
    </source>
</evidence>
<dbReference type="InterPro" id="IPR053037">
    <property type="entry name" value="Pericyclase_pydY-like"/>
</dbReference>
<sequence length="190" mass="21477">MAAPPEVSLKDLSGEWVMNKTLSDDTDAVLALQGISWITRKAIAFATITLHCKQYTDDAGHTHIDIEQTATGGIKGTTELRELDWNQRSHEDHVFGSLKGQSRWLTIDNPEIPDDFLKEGWIEGEEENGGPNGERHIESRVVNEEKGWDAEQIWGFAIIDGKRYYTRRVVVTKGGEALKVRLVYNWQGKK</sequence>
<gene>
    <name evidence="1" type="ORF">L207DRAFT_427919</name>
</gene>